<comment type="similarity">
    <text evidence="2">Belongs to the CYBC1 family.</text>
</comment>
<keyword evidence="3" id="KW-0399">Innate immunity</keyword>
<evidence type="ECO:0000256" key="11">
    <source>
        <dbReference type="SAM" id="Phobius"/>
    </source>
</evidence>
<organism evidence="12">
    <name type="scientific">Capra hircus</name>
    <name type="common">Goat</name>
    <dbReference type="NCBI Taxonomy" id="9925"/>
    <lineage>
        <taxon>Eukaryota</taxon>
        <taxon>Metazoa</taxon>
        <taxon>Chordata</taxon>
        <taxon>Craniata</taxon>
        <taxon>Vertebrata</taxon>
        <taxon>Euteleostomi</taxon>
        <taxon>Mammalia</taxon>
        <taxon>Eutheria</taxon>
        <taxon>Laurasiatheria</taxon>
        <taxon>Artiodactyla</taxon>
        <taxon>Ruminantia</taxon>
        <taxon>Pecora</taxon>
        <taxon>Bovidae</taxon>
        <taxon>Caprinae</taxon>
        <taxon>Capra</taxon>
    </lineage>
</organism>
<dbReference type="GO" id="GO:0045087">
    <property type="term" value="P:innate immune response"/>
    <property type="evidence" value="ECO:0007669"/>
    <property type="project" value="UniProtKB-KW"/>
</dbReference>
<evidence type="ECO:0000256" key="10">
    <source>
        <dbReference type="ARBA" id="ARBA00030424"/>
    </source>
</evidence>
<evidence type="ECO:0000256" key="7">
    <source>
        <dbReference type="ARBA" id="ARBA00022989"/>
    </source>
</evidence>
<protein>
    <recommendedName>
        <fullName evidence="10">Essential for reactive oxygen species protein</fullName>
    </recommendedName>
</protein>
<reference evidence="12" key="1">
    <citation type="submission" date="2019-03" db="EMBL/GenBank/DDBJ databases">
        <title>Genome sequencing and reference-guided assembly of Black Bengal Goat (Capra hircus).</title>
        <authorList>
            <person name="Siddiki A.Z."/>
            <person name="Baten A."/>
            <person name="Billah M."/>
            <person name="Alam M.A.U."/>
            <person name="Shawrob K.S.M."/>
            <person name="Saha S."/>
            <person name="Chowdhury M."/>
            <person name="Rahman A.H."/>
            <person name="Stear M."/>
            <person name="Miah G."/>
            <person name="Das G.B."/>
            <person name="Hossain M.M."/>
            <person name="Kumkum M."/>
            <person name="Islam M.S."/>
            <person name="Mollah A.M."/>
            <person name="Ahsan A."/>
            <person name="Tusar F."/>
            <person name="Khan M.K.I."/>
        </authorList>
    </citation>
    <scope>NUCLEOTIDE SEQUENCE [LARGE SCALE GENOMIC DNA]</scope>
</reference>
<dbReference type="Pfam" id="PF15169">
    <property type="entry name" value="Cybc1_Eros"/>
    <property type="match status" value="1"/>
</dbReference>
<dbReference type="PANTHER" id="PTHR31837">
    <property type="entry name" value="CYTOCHROME B-245 CHAPERONE 1"/>
    <property type="match status" value="1"/>
</dbReference>
<evidence type="ECO:0000313" key="12">
    <source>
        <dbReference type="Ensembl" id="ENSCHIP00010031463.1"/>
    </source>
</evidence>
<evidence type="ECO:0000256" key="4">
    <source>
        <dbReference type="ARBA" id="ARBA00022692"/>
    </source>
</evidence>
<dbReference type="GO" id="GO:0005789">
    <property type="term" value="C:endoplasmic reticulum membrane"/>
    <property type="evidence" value="ECO:0007669"/>
    <property type="project" value="UniProtKB-SubCell"/>
</dbReference>
<dbReference type="Ensembl" id="ENSCHIT00010044264.1">
    <property type="protein sequence ID" value="ENSCHIP00010031463.1"/>
    <property type="gene ID" value="ENSCHIG00010023271.1"/>
</dbReference>
<accession>A0A8C2RPL7</accession>
<proteinExistence type="inferred from homology"/>
<keyword evidence="7 11" id="KW-1133">Transmembrane helix</keyword>
<evidence type="ECO:0000256" key="9">
    <source>
        <dbReference type="ARBA" id="ARBA00023186"/>
    </source>
</evidence>
<dbReference type="InterPro" id="IPR027846">
    <property type="entry name" value="Cybc1"/>
</dbReference>
<evidence type="ECO:0000256" key="1">
    <source>
        <dbReference type="ARBA" id="ARBA00004389"/>
    </source>
</evidence>
<evidence type="ECO:0000256" key="2">
    <source>
        <dbReference type="ARBA" id="ARBA00009907"/>
    </source>
</evidence>
<dbReference type="AlphaFoldDB" id="A0A8C2RPL7"/>
<evidence type="ECO:0000256" key="3">
    <source>
        <dbReference type="ARBA" id="ARBA00022588"/>
    </source>
</evidence>
<keyword evidence="6" id="KW-0391">Immunity</keyword>
<evidence type="ECO:0000256" key="5">
    <source>
        <dbReference type="ARBA" id="ARBA00022824"/>
    </source>
</evidence>
<gene>
    <name evidence="12" type="primary">C19H17orf62</name>
</gene>
<keyword evidence="5" id="KW-0256">Endoplasmic reticulum</keyword>
<evidence type="ECO:0000256" key="6">
    <source>
        <dbReference type="ARBA" id="ARBA00022859"/>
    </source>
</evidence>
<feature type="transmembrane region" description="Helical" evidence="11">
    <location>
        <begin position="21"/>
        <end position="39"/>
    </location>
</feature>
<comment type="subcellular location">
    <subcellularLocation>
        <location evidence="1">Endoplasmic reticulum membrane</location>
        <topology evidence="1">Single-pass membrane protein</topology>
    </subcellularLocation>
</comment>
<keyword evidence="4 11" id="KW-0812">Transmembrane</keyword>
<keyword evidence="9" id="KW-0143">Chaperone</keyword>
<name>A0A8C2RPL7_CAPHI</name>
<keyword evidence="8 11" id="KW-0472">Membrane</keyword>
<evidence type="ECO:0000256" key="8">
    <source>
        <dbReference type="ARBA" id="ARBA00023136"/>
    </source>
</evidence>
<dbReference type="PANTHER" id="PTHR31837:SF3">
    <property type="entry name" value="CYTOCHROME B-245 CHAPERONE 1"/>
    <property type="match status" value="1"/>
</dbReference>
<reference evidence="12" key="2">
    <citation type="submission" date="2025-08" db="UniProtKB">
        <authorList>
            <consortium name="Ensembl"/>
        </authorList>
    </citation>
    <scope>IDENTIFICATION</scope>
</reference>
<sequence>MYMQVETRTSSRLHLKRAPGIRSWSLLVGILSIGLAAAYYSGDSLGWKLFYVTGCLFVAVQNLEDWEEAVFNKSTGKVVLKTFSLYRKLLTLCRAGHDQAMWKLLPSLSLLSWSCTAWRVLWNCLRAATVRPTALKTRADLHGAPQQGSDGAPAGLMGRLGVFLLGSCLCPWQPQGRTLSYSCCLLLSSKQNHWDLLCGLICLFLQSARWGNSLVWTGQTC</sequence>